<dbReference type="PATRIC" id="fig|742738.3.peg.3952"/>
<organism evidence="1 2">
    <name type="scientific">Flavonifractor plautii 1_3_50AFAA</name>
    <dbReference type="NCBI Taxonomy" id="742738"/>
    <lineage>
        <taxon>Bacteria</taxon>
        <taxon>Bacillati</taxon>
        <taxon>Bacillota</taxon>
        <taxon>Clostridia</taxon>
        <taxon>Eubacteriales</taxon>
        <taxon>Oscillospiraceae</taxon>
        <taxon>Flavonifractor</taxon>
    </lineage>
</organism>
<dbReference type="EMBL" id="ADLO01000115">
    <property type="protein sequence ID" value="KGF53099.1"/>
    <property type="molecule type" value="Genomic_DNA"/>
</dbReference>
<reference evidence="1 2" key="1">
    <citation type="submission" date="2011-08" db="EMBL/GenBank/DDBJ databases">
        <title>The Genome Sequence of Clostridium orbiscindens 1_3_50AFAA.</title>
        <authorList>
            <consortium name="The Broad Institute Genome Sequencing Platform"/>
            <person name="Earl A."/>
            <person name="Ward D."/>
            <person name="Feldgarden M."/>
            <person name="Gevers D."/>
            <person name="Daigneault M."/>
            <person name="Strauss J."/>
            <person name="Allen-Vercoe E."/>
            <person name="Young S.K."/>
            <person name="Zeng Q."/>
            <person name="Gargeya S."/>
            <person name="Fitzgerald M."/>
            <person name="Haas B."/>
            <person name="Abouelleil A."/>
            <person name="Alvarado L."/>
            <person name="Arachchi H.M."/>
            <person name="Berlin A."/>
            <person name="Brown A."/>
            <person name="Chapman S.B."/>
            <person name="Chen Z."/>
            <person name="Dunbar C."/>
            <person name="Freedman E."/>
            <person name="Gearin G."/>
            <person name="Gellesch M."/>
            <person name="Goldberg J."/>
            <person name="Griggs A."/>
            <person name="Gujja S."/>
            <person name="Heiman D."/>
            <person name="Howarth C."/>
            <person name="Larson L."/>
            <person name="Lui A."/>
            <person name="MacDonald P.J.P."/>
            <person name="Montmayeur A."/>
            <person name="Murphy C."/>
            <person name="Neiman D."/>
            <person name="Pearson M."/>
            <person name="Priest M."/>
            <person name="Roberts A."/>
            <person name="Saif S."/>
            <person name="Shea T."/>
            <person name="Shenoy N."/>
            <person name="Sisk P."/>
            <person name="Stolte C."/>
            <person name="Sykes S."/>
            <person name="Wortman J."/>
            <person name="Nusbaum C."/>
            <person name="Birren B."/>
        </authorList>
    </citation>
    <scope>NUCLEOTIDE SEQUENCE [LARGE SCALE GENOMIC DNA]</scope>
    <source>
        <strain evidence="1 2">1_3_50AFAA</strain>
    </source>
</reference>
<proteinExistence type="predicted"/>
<comment type="caution">
    <text evidence="1">The sequence shown here is derived from an EMBL/GenBank/DDBJ whole genome shotgun (WGS) entry which is preliminary data.</text>
</comment>
<keyword evidence="2" id="KW-1185">Reference proteome</keyword>
<gene>
    <name evidence="1" type="ORF">HMPREF9460_03840</name>
</gene>
<dbReference type="AlphaFoldDB" id="A0A096D6A6"/>
<accession>A0A096D6A6</accession>
<evidence type="ECO:0000313" key="2">
    <source>
        <dbReference type="Proteomes" id="UP000029585"/>
    </source>
</evidence>
<evidence type="ECO:0000313" key="1">
    <source>
        <dbReference type="EMBL" id="KGF53099.1"/>
    </source>
</evidence>
<sequence length="117" mass="13800">MRHNRKPRKARVSTRDYSRNLSVRMTEEQYRRLQRYMGMTRLCSTAYFCRLIQGGEFKGRSPKLNHALHTSVNRIYSNVKQITRHQRAGGMDTEAVSKLLFLTDKLCEEVYLLSSQK</sequence>
<dbReference type="Proteomes" id="UP000029585">
    <property type="component" value="Unassembled WGS sequence"/>
</dbReference>
<name>A0A096D6A6_FLAPL</name>
<protein>
    <recommendedName>
        <fullName evidence="3">Bacterial mobilisation domain-containing protein</fullName>
    </recommendedName>
</protein>
<evidence type="ECO:0008006" key="3">
    <source>
        <dbReference type="Google" id="ProtNLM"/>
    </source>
</evidence>
<dbReference type="HOGENOM" id="CLU_2081325_0_0_9"/>
<dbReference type="RefSeq" id="WP_044943235.1">
    <property type="nucleotide sequence ID" value="NZ_KN174167.1"/>
</dbReference>